<organism evidence="1 2">
    <name type="scientific">Rhodopirellula bahusiensis</name>
    <dbReference type="NCBI Taxonomy" id="2014065"/>
    <lineage>
        <taxon>Bacteria</taxon>
        <taxon>Pseudomonadati</taxon>
        <taxon>Planctomycetota</taxon>
        <taxon>Planctomycetia</taxon>
        <taxon>Pirellulales</taxon>
        <taxon>Pirellulaceae</taxon>
        <taxon>Rhodopirellula</taxon>
    </lineage>
</organism>
<accession>A0A2G1W9R7</accession>
<comment type="caution">
    <text evidence="1">The sequence shown here is derived from an EMBL/GenBank/DDBJ whole genome shotgun (WGS) entry which is preliminary data.</text>
</comment>
<dbReference type="Gene3D" id="3.40.50.450">
    <property type="match status" value="1"/>
</dbReference>
<dbReference type="RefSeq" id="WP_099260417.1">
    <property type="nucleotide sequence ID" value="NZ_NIZW01000006.1"/>
</dbReference>
<keyword evidence="2" id="KW-1185">Reference proteome</keyword>
<evidence type="ECO:0008006" key="3">
    <source>
        <dbReference type="Google" id="ProtNLM"/>
    </source>
</evidence>
<reference evidence="1 2" key="1">
    <citation type="submission" date="2017-06" db="EMBL/GenBank/DDBJ databases">
        <title>Description of Rhodopirellula bahusiensis sp. nov.</title>
        <authorList>
            <person name="Kizina J."/>
            <person name="Harder J."/>
        </authorList>
    </citation>
    <scope>NUCLEOTIDE SEQUENCE [LARGE SCALE GENOMIC DNA]</scope>
    <source>
        <strain evidence="1 2">SWK21</strain>
    </source>
</reference>
<dbReference type="EMBL" id="NIZW01000006">
    <property type="protein sequence ID" value="PHQ35784.1"/>
    <property type="molecule type" value="Genomic_DNA"/>
</dbReference>
<dbReference type="GeneID" id="90608377"/>
<dbReference type="Pfam" id="PF12694">
    <property type="entry name" value="cpYpsA"/>
    <property type="match status" value="1"/>
</dbReference>
<dbReference type="Proteomes" id="UP000225740">
    <property type="component" value="Unassembled WGS sequence"/>
</dbReference>
<dbReference type="SUPFAM" id="SSF102405">
    <property type="entry name" value="MCP/YpsA-like"/>
    <property type="match status" value="1"/>
</dbReference>
<dbReference type="InterPro" id="IPR024755">
    <property type="entry name" value="cpYpsA"/>
</dbReference>
<protein>
    <recommendedName>
        <fullName evidence="3">Molybdenum cofactor carrier</fullName>
    </recommendedName>
</protein>
<gene>
    <name evidence="1" type="ORF">CEE69_09340</name>
</gene>
<name>A0A2G1W9R7_9BACT</name>
<dbReference type="OrthoDB" id="283616at2"/>
<sequence length="173" mass="18946">MPKPAPQSTDAFKPLWIISGGQTGVDRGALDAAIELDLPHGGWCPAGRIAEDGRIPDRYMLQEHASRHYPDRTEQNVIDTDATLILYRDRISGGTALTKRICRRETRPFLAVDLASPKTAAKRIRTWLQDIRPDNLNVAGPRESNSPGIGEQTKVLLVHILTGGGGDIQSSLF</sequence>
<evidence type="ECO:0000313" key="1">
    <source>
        <dbReference type="EMBL" id="PHQ35784.1"/>
    </source>
</evidence>
<dbReference type="AlphaFoldDB" id="A0A2G1W9R7"/>
<proteinExistence type="predicted"/>
<evidence type="ECO:0000313" key="2">
    <source>
        <dbReference type="Proteomes" id="UP000225740"/>
    </source>
</evidence>